<reference evidence="2 3" key="1">
    <citation type="submission" date="2018-06" db="EMBL/GenBank/DDBJ databases">
        <title>The Genome of Cuscuta australis (Dodder) Provides Insight into the Evolution of Plant Parasitism.</title>
        <authorList>
            <person name="Liu H."/>
        </authorList>
    </citation>
    <scope>NUCLEOTIDE SEQUENCE [LARGE SCALE GENOMIC DNA]</scope>
    <source>
        <strain evidence="3">cv. Yunnan</strain>
        <tissue evidence="2">Vines</tissue>
    </source>
</reference>
<organism evidence="2 3">
    <name type="scientific">Cuscuta australis</name>
    <dbReference type="NCBI Taxonomy" id="267555"/>
    <lineage>
        <taxon>Eukaryota</taxon>
        <taxon>Viridiplantae</taxon>
        <taxon>Streptophyta</taxon>
        <taxon>Embryophyta</taxon>
        <taxon>Tracheophyta</taxon>
        <taxon>Spermatophyta</taxon>
        <taxon>Magnoliopsida</taxon>
        <taxon>eudicotyledons</taxon>
        <taxon>Gunneridae</taxon>
        <taxon>Pentapetalae</taxon>
        <taxon>asterids</taxon>
        <taxon>lamiids</taxon>
        <taxon>Solanales</taxon>
        <taxon>Convolvulaceae</taxon>
        <taxon>Cuscuteae</taxon>
        <taxon>Cuscuta</taxon>
        <taxon>Cuscuta subgen. Grammica</taxon>
        <taxon>Cuscuta sect. Cleistogrammica</taxon>
    </lineage>
</organism>
<evidence type="ECO:0000313" key="2">
    <source>
        <dbReference type="EMBL" id="RAL53251.1"/>
    </source>
</evidence>
<name>A0A328E9S2_9ASTE</name>
<comment type="caution">
    <text evidence="2">The sequence shown here is derived from an EMBL/GenBank/DDBJ whole genome shotgun (WGS) entry which is preliminary data.</text>
</comment>
<dbReference type="EMBL" id="NQVE01000027">
    <property type="protein sequence ID" value="RAL53251.1"/>
    <property type="molecule type" value="Genomic_DNA"/>
</dbReference>
<dbReference type="AlphaFoldDB" id="A0A328E9S2"/>
<evidence type="ECO:0000256" key="1">
    <source>
        <dbReference type="SAM" id="MobiDB-lite"/>
    </source>
</evidence>
<gene>
    <name evidence="2" type="ORF">DM860_006923</name>
</gene>
<feature type="region of interest" description="Disordered" evidence="1">
    <location>
        <begin position="1"/>
        <end position="56"/>
    </location>
</feature>
<protein>
    <submittedName>
        <fullName evidence="2">Uncharacterized protein</fullName>
    </submittedName>
</protein>
<sequence length="115" mass="12556">MFGKGWCEDSNNASGSRGGKTKKVVDPSMPNFDLDTELNNSAESKQGGKGDDKDCNTVTHLWSEPEEIPNDVAGQEAEDERNTVNVIATAASGYSLLQKFAVTEKKWVLSMKLMK</sequence>
<keyword evidence="3" id="KW-1185">Reference proteome</keyword>
<accession>A0A328E9S2</accession>
<evidence type="ECO:0000313" key="3">
    <source>
        <dbReference type="Proteomes" id="UP000249390"/>
    </source>
</evidence>
<feature type="compositionally biased region" description="Basic and acidic residues" evidence="1">
    <location>
        <begin position="46"/>
        <end position="55"/>
    </location>
</feature>
<proteinExistence type="predicted"/>
<dbReference type="Proteomes" id="UP000249390">
    <property type="component" value="Unassembled WGS sequence"/>
</dbReference>